<reference evidence="1 2" key="2">
    <citation type="journal article" date="2017" name="Front. Plant Sci.">
        <title>Gene Classification and Mining of Molecular Markers Useful in Red Clover (Trifolium pratense) Breeding.</title>
        <authorList>
            <person name="Istvanek J."/>
            <person name="Dluhosova J."/>
            <person name="Dluhos P."/>
            <person name="Patkova L."/>
            <person name="Nedelnik J."/>
            <person name="Repkova J."/>
        </authorList>
    </citation>
    <scope>NUCLEOTIDE SEQUENCE [LARGE SCALE GENOMIC DNA]</scope>
    <source>
        <strain evidence="2">cv. Tatra</strain>
        <tissue evidence="1">Young leaves</tissue>
    </source>
</reference>
<reference evidence="1 2" key="1">
    <citation type="journal article" date="2014" name="Am. J. Bot.">
        <title>Genome assembly and annotation for red clover (Trifolium pratense; Fabaceae).</title>
        <authorList>
            <person name="Istvanek J."/>
            <person name="Jaros M."/>
            <person name="Krenek A."/>
            <person name="Repkova J."/>
        </authorList>
    </citation>
    <scope>NUCLEOTIDE SEQUENCE [LARGE SCALE GENOMIC DNA]</scope>
    <source>
        <strain evidence="2">cv. Tatra</strain>
        <tissue evidence="1">Young leaves</tissue>
    </source>
</reference>
<comment type="caution">
    <text evidence="1">The sequence shown here is derived from an EMBL/GenBank/DDBJ whole genome shotgun (WGS) entry which is preliminary data.</text>
</comment>
<dbReference type="AlphaFoldDB" id="A0A2K3KRN3"/>
<dbReference type="Proteomes" id="UP000236291">
    <property type="component" value="Unassembled WGS sequence"/>
</dbReference>
<dbReference type="EMBL" id="ASHM01106926">
    <property type="protein sequence ID" value="PNX68937.1"/>
    <property type="molecule type" value="Genomic_DNA"/>
</dbReference>
<feature type="non-terminal residue" evidence="1">
    <location>
        <position position="1"/>
    </location>
</feature>
<proteinExistence type="predicted"/>
<gene>
    <name evidence="1" type="ORF">L195_g056439</name>
</gene>
<organism evidence="1 2">
    <name type="scientific">Trifolium pratense</name>
    <name type="common">Red clover</name>
    <dbReference type="NCBI Taxonomy" id="57577"/>
    <lineage>
        <taxon>Eukaryota</taxon>
        <taxon>Viridiplantae</taxon>
        <taxon>Streptophyta</taxon>
        <taxon>Embryophyta</taxon>
        <taxon>Tracheophyta</taxon>
        <taxon>Spermatophyta</taxon>
        <taxon>Magnoliopsida</taxon>
        <taxon>eudicotyledons</taxon>
        <taxon>Gunneridae</taxon>
        <taxon>Pentapetalae</taxon>
        <taxon>rosids</taxon>
        <taxon>fabids</taxon>
        <taxon>Fabales</taxon>
        <taxon>Fabaceae</taxon>
        <taxon>Papilionoideae</taxon>
        <taxon>50 kb inversion clade</taxon>
        <taxon>NPAAA clade</taxon>
        <taxon>Hologalegina</taxon>
        <taxon>IRL clade</taxon>
        <taxon>Trifolieae</taxon>
        <taxon>Trifolium</taxon>
    </lineage>
</organism>
<evidence type="ECO:0000313" key="1">
    <source>
        <dbReference type="EMBL" id="PNX68937.1"/>
    </source>
</evidence>
<evidence type="ECO:0000313" key="2">
    <source>
        <dbReference type="Proteomes" id="UP000236291"/>
    </source>
</evidence>
<sequence>NQVPPINNNDVSRPSAKGRVYHIGGEETLNAPGLTHACCNVL</sequence>
<name>A0A2K3KRN3_TRIPR</name>
<accession>A0A2K3KRN3</accession>
<protein>
    <submittedName>
        <fullName evidence="1">Uncharacterized protein</fullName>
    </submittedName>
</protein>